<evidence type="ECO:0000313" key="2">
    <source>
        <dbReference type="Proteomes" id="UP000236291"/>
    </source>
</evidence>
<comment type="caution">
    <text evidence="1">The sequence shown here is derived from an EMBL/GenBank/DDBJ whole genome shotgun (WGS) entry which is preliminary data.</text>
</comment>
<dbReference type="Proteomes" id="UP000236291">
    <property type="component" value="Unassembled WGS sequence"/>
</dbReference>
<protein>
    <recommendedName>
        <fullName evidence="3">Gag-pol polyprotein</fullName>
    </recommendedName>
</protein>
<reference evidence="1 2" key="2">
    <citation type="journal article" date="2017" name="Front. Plant Sci.">
        <title>Gene Classification and Mining of Molecular Markers Useful in Red Clover (Trifolium pratense) Breeding.</title>
        <authorList>
            <person name="Istvanek J."/>
            <person name="Dluhosova J."/>
            <person name="Dluhos P."/>
            <person name="Patkova L."/>
            <person name="Nedelnik J."/>
            <person name="Repkova J."/>
        </authorList>
    </citation>
    <scope>NUCLEOTIDE SEQUENCE [LARGE SCALE GENOMIC DNA]</scope>
    <source>
        <strain evidence="2">cv. Tatra</strain>
        <tissue evidence="1">Young leaves</tissue>
    </source>
</reference>
<organism evidence="1 2">
    <name type="scientific">Trifolium pratense</name>
    <name type="common">Red clover</name>
    <dbReference type="NCBI Taxonomy" id="57577"/>
    <lineage>
        <taxon>Eukaryota</taxon>
        <taxon>Viridiplantae</taxon>
        <taxon>Streptophyta</taxon>
        <taxon>Embryophyta</taxon>
        <taxon>Tracheophyta</taxon>
        <taxon>Spermatophyta</taxon>
        <taxon>Magnoliopsida</taxon>
        <taxon>eudicotyledons</taxon>
        <taxon>Gunneridae</taxon>
        <taxon>Pentapetalae</taxon>
        <taxon>rosids</taxon>
        <taxon>fabids</taxon>
        <taxon>Fabales</taxon>
        <taxon>Fabaceae</taxon>
        <taxon>Papilionoideae</taxon>
        <taxon>50 kb inversion clade</taxon>
        <taxon>NPAAA clade</taxon>
        <taxon>Hologalegina</taxon>
        <taxon>IRL clade</taxon>
        <taxon>Trifolieae</taxon>
        <taxon>Trifolium</taxon>
    </lineage>
</organism>
<gene>
    <name evidence="1" type="ORF">L195_g063546</name>
</gene>
<name>A0A2K3KMG2_TRIPR</name>
<dbReference type="AlphaFoldDB" id="A0A2K3KMG2"/>
<sequence length="29" mass="3220">MSSIRTVLGLAATLDLEVEQMDVKTTFLH</sequence>
<evidence type="ECO:0000313" key="1">
    <source>
        <dbReference type="EMBL" id="PNX67501.1"/>
    </source>
</evidence>
<reference evidence="1 2" key="1">
    <citation type="journal article" date="2014" name="Am. J. Bot.">
        <title>Genome assembly and annotation for red clover (Trifolium pratense; Fabaceae).</title>
        <authorList>
            <person name="Istvanek J."/>
            <person name="Jaros M."/>
            <person name="Krenek A."/>
            <person name="Repkova J."/>
        </authorList>
    </citation>
    <scope>NUCLEOTIDE SEQUENCE [LARGE SCALE GENOMIC DNA]</scope>
    <source>
        <strain evidence="2">cv. Tatra</strain>
        <tissue evidence="1">Young leaves</tissue>
    </source>
</reference>
<accession>A0A2K3KMG2</accession>
<evidence type="ECO:0008006" key="3">
    <source>
        <dbReference type="Google" id="ProtNLM"/>
    </source>
</evidence>
<proteinExistence type="predicted"/>
<dbReference type="EMBL" id="ASHM01210613">
    <property type="protein sequence ID" value="PNX67501.1"/>
    <property type="molecule type" value="Genomic_DNA"/>
</dbReference>
<feature type="non-terminal residue" evidence="1">
    <location>
        <position position="29"/>
    </location>
</feature>